<keyword evidence="2" id="KW-1185">Reference proteome</keyword>
<sequence>MTPPHDRLTEVAERAEAVLIDFDGPICSVFAGKSAPSIAADLRQLILSRGVDLPDELRDQDDPLELFRAATAFAPQLVDTLSSALEAAEVEAAATAETTIGAFDVVRACVATGRGLAIVSNNSTAAISTYLGRRDRARYFAAVIGRGERPELMKPSPIPVVQALQALNVRPSAAVLVGDSTSDIEAAHAAGVPCIGYANKPGKAERLAAAGADAIVTDLSHLAAVLARTRKPQSQLPWVESAGGPLVLVPSSALPKWRGAPFDFDPGDLDTWGDYGRACQIDGYAGVLDAGDDQALVLGDEPASTTYLPDQRLFVRWIYASSEADLIRLIPKAVETADWEDAGTWTTSGPGQLFDSTLAGDELEHEPHLKVDLAPGTYLIRTAYVEPEDRTAMVLVQLAEQRPPA</sequence>
<dbReference type="GO" id="GO:0005829">
    <property type="term" value="C:cytosol"/>
    <property type="evidence" value="ECO:0007669"/>
    <property type="project" value="TreeGrafter"/>
</dbReference>
<dbReference type="InterPro" id="IPR023214">
    <property type="entry name" value="HAD_sf"/>
</dbReference>
<evidence type="ECO:0000313" key="1">
    <source>
        <dbReference type="EMBL" id="SCG38480.1"/>
    </source>
</evidence>
<dbReference type="Proteomes" id="UP000198221">
    <property type="component" value="Chromosome I"/>
</dbReference>
<dbReference type="InterPro" id="IPR028961">
    <property type="entry name" value="Imm21"/>
</dbReference>
<dbReference type="SUPFAM" id="SSF56784">
    <property type="entry name" value="HAD-like"/>
    <property type="match status" value="1"/>
</dbReference>
<dbReference type="InterPro" id="IPR050155">
    <property type="entry name" value="HAD-like_hydrolase_sf"/>
</dbReference>
<reference evidence="2" key="1">
    <citation type="submission" date="2016-06" db="EMBL/GenBank/DDBJ databases">
        <authorList>
            <person name="Varghese N."/>
            <person name="Submissions Spin"/>
        </authorList>
    </citation>
    <scope>NUCLEOTIDE SEQUENCE [LARGE SCALE GENOMIC DNA]</scope>
    <source>
        <strain evidence="2">DSM 43819</strain>
    </source>
</reference>
<proteinExistence type="predicted"/>
<dbReference type="EMBL" id="LT607754">
    <property type="protein sequence ID" value="SCG38480.1"/>
    <property type="molecule type" value="Genomic_DNA"/>
</dbReference>
<dbReference type="AlphaFoldDB" id="A0A1C5GXK3"/>
<dbReference type="RefSeq" id="WP_089010812.1">
    <property type="nucleotide sequence ID" value="NZ_LT607754.1"/>
</dbReference>
<gene>
    <name evidence="1" type="ORF">GA0070613_0533</name>
</gene>
<evidence type="ECO:0000313" key="2">
    <source>
        <dbReference type="Proteomes" id="UP000198221"/>
    </source>
</evidence>
<dbReference type="OrthoDB" id="3471576at2"/>
<dbReference type="Pfam" id="PF15589">
    <property type="entry name" value="Imm21"/>
    <property type="match status" value="1"/>
</dbReference>
<dbReference type="GO" id="GO:0006281">
    <property type="term" value="P:DNA repair"/>
    <property type="evidence" value="ECO:0007669"/>
    <property type="project" value="TreeGrafter"/>
</dbReference>
<dbReference type="PANTHER" id="PTHR43434:SF1">
    <property type="entry name" value="PHOSPHOGLYCOLATE PHOSPHATASE"/>
    <property type="match status" value="1"/>
</dbReference>
<protein>
    <submittedName>
        <fullName evidence="1">Haloacid dehalogenase superfamily, subfamily IA, variant 3 with third motif having DD or ED/haloacid dehalogenase superfamily, subfamily IA, variant 1 with third motif having Dx(3-4)D or Dx(3-4)E</fullName>
    </submittedName>
</protein>
<organism evidence="1 2">
    <name type="scientific">Micromonospora inositola</name>
    <dbReference type="NCBI Taxonomy" id="47865"/>
    <lineage>
        <taxon>Bacteria</taxon>
        <taxon>Bacillati</taxon>
        <taxon>Actinomycetota</taxon>
        <taxon>Actinomycetes</taxon>
        <taxon>Micromonosporales</taxon>
        <taxon>Micromonosporaceae</taxon>
        <taxon>Micromonospora</taxon>
    </lineage>
</organism>
<dbReference type="GO" id="GO:0008967">
    <property type="term" value="F:phosphoglycolate phosphatase activity"/>
    <property type="evidence" value="ECO:0007669"/>
    <property type="project" value="TreeGrafter"/>
</dbReference>
<dbReference type="Pfam" id="PF13419">
    <property type="entry name" value="HAD_2"/>
    <property type="match status" value="1"/>
</dbReference>
<dbReference type="InterPro" id="IPR041492">
    <property type="entry name" value="HAD_2"/>
</dbReference>
<accession>A0A1C5GXK3</accession>
<dbReference type="InterPro" id="IPR036412">
    <property type="entry name" value="HAD-like_sf"/>
</dbReference>
<name>A0A1C5GXK3_9ACTN</name>
<dbReference type="PANTHER" id="PTHR43434">
    <property type="entry name" value="PHOSPHOGLYCOLATE PHOSPHATASE"/>
    <property type="match status" value="1"/>
</dbReference>
<dbReference type="Gene3D" id="3.40.50.1000">
    <property type="entry name" value="HAD superfamily/HAD-like"/>
    <property type="match status" value="1"/>
</dbReference>